<dbReference type="Proteomes" id="UP000176893">
    <property type="component" value="Unassembled WGS sequence"/>
</dbReference>
<feature type="coiled-coil region" evidence="1">
    <location>
        <begin position="177"/>
        <end position="253"/>
    </location>
</feature>
<dbReference type="EMBL" id="MGJB01000014">
    <property type="protein sequence ID" value="OGM98536.1"/>
    <property type="molecule type" value="Genomic_DNA"/>
</dbReference>
<dbReference type="Gene3D" id="2.70.70.10">
    <property type="entry name" value="Glucose Permease (Domain IIA)"/>
    <property type="match status" value="1"/>
</dbReference>
<accession>A0A1F8ECE5</accession>
<comment type="caution">
    <text evidence="4">The sequence shown here is derived from an EMBL/GenBank/DDBJ whole genome shotgun (WGS) entry which is preliminary data.</text>
</comment>
<organism evidence="4 5">
    <name type="scientific">Candidatus Yanofskybacteria bacterium RIFCSPHIGHO2_01_FULL_41_26</name>
    <dbReference type="NCBI Taxonomy" id="1802661"/>
    <lineage>
        <taxon>Bacteria</taxon>
        <taxon>Candidatus Yanofskyibacteriota</taxon>
    </lineage>
</organism>
<proteinExistence type="predicted"/>
<keyword evidence="1" id="KW-0175">Coiled coil</keyword>
<name>A0A1F8ECE5_9BACT</name>
<dbReference type="PANTHER" id="PTHR21666">
    <property type="entry name" value="PEPTIDASE-RELATED"/>
    <property type="match status" value="1"/>
</dbReference>
<evidence type="ECO:0000256" key="1">
    <source>
        <dbReference type="SAM" id="Coils"/>
    </source>
</evidence>
<dbReference type="InterPro" id="IPR011055">
    <property type="entry name" value="Dup_hybrid_motif"/>
</dbReference>
<keyword evidence="2" id="KW-0812">Transmembrane</keyword>
<dbReference type="SUPFAM" id="SSF51261">
    <property type="entry name" value="Duplicated hybrid motif"/>
    <property type="match status" value="1"/>
</dbReference>
<sequence length="442" mass="50133">MLTSLKEQPASGQYDNIFIKPVNLRWFCCGIFLLSTFYFLLSTAVFAQTDEEKMANLKVQIQTLEQQATQLKGTISQKQEQADTLKNQIANLKGQITSLQTQISLTGKKIDKTKIELNDVQNNIFNTQEKIDKQKNTIGRLLLFMDRMDKENFLSIILKNNDLSDYFRQAQSAMTVNANLMNLVGDLQNTENQLNQNKNNLEDKKKDLESLKQQQNIQKVSLDQATKDKNQLLKDTKGQEAAYQKMLAEVERQESVFFSQLRELETHVIQGGLYIVHVTASVNLPKKQKGLFKWPEEEYRITQGYGCTRYARCGRKSGPYNGAPHNGIDMAAGYGSSIKAIASGEIIANGKNDGWGNWVAIKHHNQYNLVSIYSHMSALSFLQVGTQVYSGQVIGYEGSTGNVTGSHLHLSVYKDFFTYINDKKDQLYFNYFEGSVNPLDYL</sequence>
<dbReference type="Pfam" id="PF01551">
    <property type="entry name" value="Peptidase_M23"/>
    <property type="match status" value="1"/>
</dbReference>
<feature type="domain" description="M23ase beta-sheet core" evidence="3">
    <location>
        <begin position="324"/>
        <end position="415"/>
    </location>
</feature>
<keyword evidence="2" id="KW-1133">Transmembrane helix</keyword>
<gene>
    <name evidence="4" type="ORF">A2649_00440</name>
</gene>
<evidence type="ECO:0000256" key="2">
    <source>
        <dbReference type="SAM" id="Phobius"/>
    </source>
</evidence>
<dbReference type="STRING" id="1802661.A2649_00440"/>
<dbReference type="PANTHER" id="PTHR21666:SF270">
    <property type="entry name" value="MUREIN HYDROLASE ACTIVATOR ENVC"/>
    <property type="match status" value="1"/>
</dbReference>
<dbReference type="AlphaFoldDB" id="A0A1F8ECE5"/>
<evidence type="ECO:0000313" key="4">
    <source>
        <dbReference type="EMBL" id="OGM98536.1"/>
    </source>
</evidence>
<keyword evidence="2" id="KW-0472">Membrane</keyword>
<dbReference type="GO" id="GO:0004222">
    <property type="term" value="F:metalloendopeptidase activity"/>
    <property type="evidence" value="ECO:0007669"/>
    <property type="project" value="TreeGrafter"/>
</dbReference>
<dbReference type="InterPro" id="IPR050570">
    <property type="entry name" value="Cell_wall_metabolism_enzyme"/>
</dbReference>
<dbReference type="Gene3D" id="6.10.250.3150">
    <property type="match status" value="1"/>
</dbReference>
<feature type="coiled-coil region" evidence="1">
    <location>
        <begin position="47"/>
        <end position="137"/>
    </location>
</feature>
<reference evidence="4 5" key="1">
    <citation type="journal article" date="2016" name="Nat. Commun.">
        <title>Thousands of microbial genomes shed light on interconnected biogeochemical processes in an aquifer system.</title>
        <authorList>
            <person name="Anantharaman K."/>
            <person name="Brown C.T."/>
            <person name="Hug L.A."/>
            <person name="Sharon I."/>
            <person name="Castelle C.J."/>
            <person name="Probst A.J."/>
            <person name="Thomas B.C."/>
            <person name="Singh A."/>
            <person name="Wilkins M.J."/>
            <person name="Karaoz U."/>
            <person name="Brodie E.L."/>
            <person name="Williams K.H."/>
            <person name="Hubbard S.S."/>
            <person name="Banfield J.F."/>
        </authorList>
    </citation>
    <scope>NUCLEOTIDE SEQUENCE [LARGE SCALE GENOMIC DNA]</scope>
</reference>
<protein>
    <recommendedName>
        <fullName evidence="3">M23ase beta-sheet core domain-containing protein</fullName>
    </recommendedName>
</protein>
<dbReference type="CDD" id="cd12797">
    <property type="entry name" value="M23_peptidase"/>
    <property type="match status" value="1"/>
</dbReference>
<evidence type="ECO:0000259" key="3">
    <source>
        <dbReference type="Pfam" id="PF01551"/>
    </source>
</evidence>
<feature type="transmembrane region" description="Helical" evidence="2">
    <location>
        <begin position="24"/>
        <end position="47"/>
    </location>
</feature>
<dbReference type="InterPro" id="IPR016047">
    <property type="entry name" value="M23ase_b-sheet_dom"/>
</dbReference>
<evidence type="ECO:0000313" key="5">
    <source>
        <dbReference type="Proteomes" id="UP000176893"/>
    </source>
</evidence>